<comment type="caution">
    <text evidence="1">The sequence shown here is derived from an EMBL/GenBank/DDBJ whole genome shotgun (WGS) entry which is preliminary data.</text>
</comment>
<dbReference type="EMBL" id="BATM01000020">
    <property type="protein sequence ID" value="GAD79741.1"/>
    <property type="molecule type" value="Genomic_DNA"/>
</dbReference>
<protein>
    <submittedName>
        <fullName evidence="1">Uncharacterized protein</fullName>
    </submittedName>
</protein>
<dbReference type="STRING" id="1219080.VEZ01S_20_00130"/>
<organism evidence="1 2">
    <name type="scientific">Vibrio ezurae NBRC 102218</name>
    <dbReference type="NCBI Taxonomy" id="1219080"/>
    <lineage>
        <taxon>Bacteria</taxon>
        <taxon>Pseudomonadati</taxon>
        <taxon>Pseudomonadota</taxon>
        <taxon>Gammaproteobacteria</taxon>
        <taxon>Vibrionales</taxon>
        <taxon>Vibrionaceae</taxon>
        <taxon>Vibrio</taxon>
    </lineage>
</organism>
<sequence length="314" mass="35887">MKRSIQQQLIKDFGGEPVSALSIDGVRDFSFTVRDTGLKKAVGVIEDFLTLLKLAFGNEVSERKIAVAFILLPIILIRHPKRTLVAISGFYRAVKLNLHKSYDINFKSGSEIKGSACVLSRHAVVLADRYSGESSERTLSHEAMHLLQYRFIDKDEHNELMSPSLECAFPFGHAELDGFDESSSYLLNRYELEVIIHELVRHHYAVYKKIPQDIGEFKEFAIEAFKLGVDVDDQLGSDFTEIVRLSRYESVTQQNKGKSDDNSYKRIIHRIIDEWLAPCYANLLQYYGDENASLAFKSQIKGPNLYNRVYRCPH</sequence>
<evidence type="ECO:0000313" key="1">
    <source>
        <dbReference type="EMBL" id="GAD79741.1"/>
    </source>
</evidence>
<proteinExistence type="predicted"/>
<dbReference type="RefSeq" id="WP_021713450.1">
    <property type="nucleotide sequence ID" value="NZ_BATM01000020.1"/>
</dbReference>
<dbReference type="OrthoDB" id="9255520at2"/>
<keyword evidence="2" id="KW-1185">Reference proteome</keyword>
<dbReference type="Proteomes" id="UP000016562">
    <property type="component" value="Unassembled WGS sequence"/>
</dbReference>
<dbReference type="AlphaFoldDB" id="U3AIK3"/>
<evidence type="ECO:0000313" key="2">
    <source>
        <dbReference type="Proteomes" id="UP000016562"/>
    </source>
</evidence>
<accession>U3AIK3</accession>
<name>U3AIK3_9VIBR</name>
<reference evidence="1 2" key="1">
    <citation type="submission" date="2013-09" db="EMBL/GenBank/DDBJ databases">
        <title>Whole genome shotgun sequence of Vibrio ezurae NBRC 102218.</title>
        <authorList>
            <person name="Yoshida I."/>
            <person name="Hosoyama A."/>
            <person name="Numata M."/>
            <person name="Hashimoto M."/>
            <person name="Hosoyama Y."/>
            <person name="Tsuchikane K."/>
            <person name="Noguchi M."/>
            <person name="Hirakata S."/>
            <person name="Ichikawa N."/>
            <person name="Ohji S."/>
            <person name="Yamazoe A."/>
            <person name="Fujita N."/>
        </authorList>
    </citation>
    <scope>NUCLEOTIDE SEQUENCE [LARGE SCALE GENOMIC DNA]</scope>
    <source>
        <strain evidence="1 2">NBRC 102218</strain>
    </source>
</reference>
<gene>
    <name evidence="1" type="ORF">VEZ01S_20_00130</name>
</gene>